<dbReference type="PANTHER" id="PTHR33050:SF7">
    <property type="entry name" value="RIBONUCLEASE H"/>
    <property type="match status" value="1"/>
</dbReference>
<protein>
    <recommendedName>
        <fullName evidence="1">Reverse transcriptase domain-containing protein</fullName>
    </recommendedName>
</protein>
<name>A0A8J2LJ05_9HEXA</name>
<accession>A0A8J2LJ05</accession>
<comment type="caution">
    <text evidence="2">The sequence shown here is derived from an EMBL/GenBank/DDBJ whole genome shotgun (WGS) entry which is preliminary data.</text>
</comment>
<dbReference type="CDD" id="cd03714">
    <property type="entry name" value="RT_DIRS1"/>
    <property type="match status" value="1"/>
</dbReference>
<gene>
    <name evidence="2" type="ORF">AFUS01_LOCUS34126</name>
</gene>
<proteinExistence type="predicted"/>
<dbReference type="Pfam" id="PF00078">
    <property type="entry name" value="RVT_1"/>
    <property type="match status" value="1"/>
</dbReference>
<dbReference type="OrthoDB" id="2348824at2759"/>
<dbReference type="InterPro" id="IPR052055">
    <property type="entry name" value="Hepadnavirus_pol/RT"/>
</dbReference>
<dbReference type="PROSITE" id="PS50878">
    <property type="entry name" value="RT_POL"/>
    <property type="match status" value="1"/>
</dbReference>
<dbReference type="InterPro" id="IPR000477">
    <property type="entry name" value="RT_dom"/>
</dbReference>
<evidence type="ECO:0000313" key="3">
    <source>
        <dbReference type="Proteomes" id="UP000708208"/>
    </source>
</evidence>
<dbReference type="AlphaFoldDB" id="A0A8J2LJ05"/>
<evidence type="ECO:0000313" key="2">
    <source>
        <dbReference type="EMBL" id="CAG7823939.1"/>
    </source>
</evidence>
<dbReference type="PANTHER" id="PTHR33050">
    <property type="entry name" value="REVERSE TRANSCRIPTASE DOMAIN-CONTAINING PROTEIN"/>
    <property type="match status" value="1"/>
</dbReference>
<keyword evidence="3" id="KW-1185">Reference proteome</keyword>
<reference evidence="2" key="1">
    <citation type="submission" date="2021-06" db="EMBL/GenBank/DDBJ databases">
        <authorList>
            <person name="Hodson N. C."/>
            <person name="Mongue J. A."/>
            <person name="Jaron S. K."/>
        </authorList>
    </citation>
    <scope>NUCLEOTIDE SEQUENCE</scope>
</reference>
<organism evidence="2 3">
    <name type="scientific">Allacma fusca</name>
    <dbReference type="NCBI Taxonomy" id="39272"/>
    <lineage>
        <taxon>Eukaryota</taxon>
        <taxon>Metazoa</taxon>
        <taxon>Ecdysozoa</taxon>
        <taxon>Arthropoda</taxon>
        <taxon>Hexapoda</taxon>
        <taxon>Collembola</taxon>
        <taxon>Symphypleona</taxon>
        <taxon>Sminthuridae</taxon>
        <taxon>Allacma</taxon>
    </lineage>
</organism>
<feature type="domain" description="Reverse transcriptase" evidence="1">
    <location>
        <begin position="3"/>
        <end position="185"/>
    </location>
</feature>
<feature type="non-terminal residue" evidence="2">
    <location>
        <position position="223"/>
    </location>
</feature>
<evidence type="ECO:0000259" key="1">
    <source>
        <dbReference type="PROSITE" id="PS50878"/>
    </source>
</evidence>
<sequence length="223" mass="25768">MVLKGAVEESQSPYFVSPIFVVTKKSGGMRPIIYLKKLNRFLHIEHFKLENLCLIRELLNANMWLAKIDLEDAYYSVTIHSEDRKFLQFRWQGKLYQYCSLPVGLATAPFVFTKLLKPVVAFLRAQGLRLIRYLDDMLLMSSLQEDLSEELTLCANTLTWCGYTINTKKSMFTPVQEIEFLGVLINSKNMTLGTPLDKREKVTQLAQHLLNAEVVKLREIARF</sequence>
<dbReference type="Proteomes" id="UP000708208">
    <property type="component" value="Unassembled WGS sequence"/>
</dbReference>
<dbReference type="EMBL" id="CAJVCH010531102">
    <property type="protein sequence ID" value="CAG7823939.1"/>
    <property type="molecule type" value="Genomic_DNA"/>
</dbReference>